<evidence type="ECO:0000313" key="3">
    <source>
        <dbReference type="Proteomes" id="UP001642409"/>
    </source>
</evidence>
<reference evidence="1" key="1">
    <citation type="submission" date="2023-06" db="EMBL/GenBank/DDBJ databases">
        <authorList>
            <person name="Kurt Z."/>
        </authorList>
    </citation>
    <scope>NUCLEOTIDE SEQUENCE</scope>
</reference>
<evidence type="ECO:0000313" key="1">
    <source>
        <dbReference type="EMBL" id="CAI9928917.1"/>
    </source>
</evidence>
<dbReference type="InterPro" id="IPR029071">
    <property type="entry name" value="Ubiquitin-like_domsf"/>
</dbReference>
<dbReference type="EMBL" id="CATOUU010000424">
    <property type="protein sequence ID" value="CAI9928917.1"/>
    <property type="molecule type" value="Genomic_DNA"/>
</dbReference>
<reference evidence="2 3" key="2">
    <citation type="submission" date="2024-07" db="EMBL/GenBank/DDBJ databases">
        <authorList>
            <person name="Akdeniz Z."/>
        </authorList>
    </citation>
    <scope>NUCLEOTIDE SEQUENCE [LARGE SCALE GENOMIC DNA]</scope>
</reference>
<dbReference type="SUPFAM" id="SSF54236">
    <property type="entry name" value="Ubiquitin-like"/>
    <property type="match status" value="1"/>
</dbReference>
<comment type="caution">
    <text evidence="1">The sequence shown here is derived from an EMBL/GenBank/DDBJ whole genome shotgun (WGS) entry which is preliminary data.</text>
</comment>
<organism evidence="1">
    <name type="scientific">Hexamita inflata</name>
    <dbReference type="NCBI Taxonomy" id="28002"/>
    <lineage>
        <taxon>Eukaryota</taxon>
        <taxon>Metamonada</taxon>
        <taxon>Diplomonadida</taxon>
        <taxon>Hexamitidae</taxon>
        <taxon>Hexamitinae</taxon>
        <taxon>Hexamita</taxon>
    </lineage>
</organism>
<dbReference type="Proteomes" id="UP001642409">
    <property type="component" value="Unassembled WGS sequence"/>
</dbReference>
<gene>
    <name evidence="1" type="ORF">HINF_LOCUS16562</name>
    <name evidence="2" type="ORF">HINF_LOCUS18846</name>
</gene>
<sequence length="158" mass="18639">MKLQLQCHQQRKEIEIRANSNIGYLILMIQQIFQVDKVLLVNSGKKLQNRCASLQELQVANNSTIHIIQLCSAHSIKNQNYIEMEKARDDFTKMINVNKSMQMAWNFDNSKQFTLQWTQMDYWMDSDALGFDDNEQSQDDLTKLLYPSMNPFKKRINE</sequence>
<proteinExistence type="predicted"/>
<dbReference type="AlphaFoldDB" id="A0AA86TVP6"/>
<protein>
    <submittedName>
        <fullName evidence="1">Ubiquitin-like domain superfamily</fullName>
    </submittedName>
    <submittedName>
        <fullName evidence="2">Ubiquitin-like_domain superfamily</fullName>
    </submittedName>
</protein>
<dbReference type="EMBL" id="CAXDID020000049">
    <property type="protein sequence ID" value="CAL6004367.1"/>
    <property type="molecule type" value="Genomic_DNA"/>
</dbReference>
<accession>A0AA86TVP6</accession>
<dbReference type="Gene3D" id="3.10.20.90">
    <property type="entry name" value="Phosphatidylinositol 3-kinase Catalytic Subunit, Chain A, domain 1"/>
    <property type="match status" value="1"/>
</dbReference>
<name>A0AA86TVP6_9EUKA</name>
<keyword evidence="3" id="KW-1185">Reference proteome</keyword>
<evidence type="ECO:0000313" key="2">
    <source>
        <dbReference type="EMBL" id="CAL6004367.1"/>
    </source>
</evidence>